<organism evidence="2 3">
    <name type="scientific">Magnaporthiopsis poae (strain ATCC 64411 / 73-15)</name>
    <name type="common">Kentucky bluegrass fungus</name>
    <name type="synonym">Magnaporthe poae</name>
    <dbReference type="NCBI Taxonomy" id="644358"/>
    <lineage>
        <taxon>Eukaryota</taxon>
        <taxon>Fungi</taxon>
        <taxon>Dikarya</taxon>
        <taxon>Ascomycota</taxon>
        <taxon>Pezizomycotina</taxon>
        <taxon>Sordariomycetes</taxon>
        <taxon>Sordariomycetidae</taxon>
        <taxon>Magnaporthales</taxon>
        <taxon>Magnaporthaceae</taxon>
        <taxon>Magnaporthiopsis</taxon>
    </lineage>
</organism>
<reference evidence="2" key="4">
    <citation type="journal article" date="2015" name="G3 (Bethesda)">
        <title>Genome sequences of three phytopathogenic species of the Magnaporthaceae family of fungi.</title>
        <authorList>
            <person name="Okagaki L.H."/>
            <person name="Nunes C.C."/>
            <person name="Sailsbery J."/>
            <person name="Clay B."/>
            <person name="Brown D."/>
            <person name="John T."/>
            <person name="Oh Y."/>
            <person name="Young N."/>
            <person name="Fitzgerald M."/>
            <person name="Haas B.J."/>
            <person name="Zeng Q."/>
            <person name="Young S."/>
            <person name="Adiconis X."/>
            <person name="Fan L."/>
            <person name="Levin J.Z."/>
            <person name="Mitchell T.K."/>
            <person name="Okubara P.A."/>
            <person name="Farman M.L."/>
            <person name="Kohn L.M."/>
            <person name="Birren B."/>
            <person name="Ma L.-J."/>
            <person name="Dean R.A."/>
        </authorList>
    </citation>
    <scope>NUCLEOTIDE SEQUENCE</scope>
    <source>
        <strain evidence="2">ATCC 64411 / 73-15</strain>
    </source>
</reference>
<protein>
    <submittedName>
        <fullName evidence="1 2">Uncharacterized protein</fullName>
    </submittedName>
</protein>
<dbReference type="EMBL" id="ADBL01000064">
    <property type="status" value="NOT_ANNOTATED_CDS"/>
    <property type="molecule type" value="Genomic_DNA"/>
</dbReference>
<reference evidence="2" key="5">
    <citation type="submission" date="2015-06" db="UniProtKB">
        <authorList>
            <consortium name="EnsemblFungi"/>
        </authorList>
    </citation>
    <scope>IDENTIFICATION</scope>
    <source>
        <strain evidence="2">ATCC 64411</strain>
    </source>
</reference>
<proteinExistence type="predicted"/>
<dbReference type="OrthoDB" id="19653at2759"/>
<gene>
    <name evidence="1" type="ORF">MAPG_00283</name>
</gene>
<evidence type="ECO:0000313" key="3">
    <source>
        <dbReference type="Proteomes" id="UP000011715"/>
    </source>
</evidence>
<evidence type="ECO:0000313" key="1">
    <source>
        <dbReference type="EMBL" id="KLU81189.1"/>
    </source>
</evidence>
<reference evidence="1" key="3">
    <citation type="submission" date="2011-03" db="EMBL/GenBank/DDBJ databases">
        <title>Annotation of Magnaporthe poae ATCC 64411.</title>
        <authorList>
            <person name="Ma L.-J."/>
            <person name="Dead R."/>
            <person name="Young S.K."/>
            <person name="Zeng Q."/>
            <person name="Gargeya S."/>
            <person name="Fitzgerald M."/>
            <person name="Haas B."/>
            <person name="Abouelleil A."/>
            <person name="Alvarado L."/>
            <person name="Arachchi H.M."/>
            <person name="Berlin A."/>
            <person name="Brown A."/>
            <person name="Chapman S.B."/>
            <person name="Chen Z."/>
            <person name="Dunbar C."/>
            <person name="Freedman E."/>
            <person name="Gearin G."/>
            <person name="Gellesch M."/>
            <person name="Goldberg J."/>
            <person name="Griggs A."/>
            <person name="Gujja S."/>
            <person name="Heiman D."/>
            <person name="Howarth C."/>
            <person name="Larson L."/>
            <person name="Lui A."/>
            <person name="MacDonald P.J.P."/>
            <person name="Mehta T."/>
            <person name="Montmayeur A."/>
            <person name="Murphy C."/>
            <person name="Neiman D."/>
            <person name="Pearson M."/>
            <person name="Priest M."/>
            <person name="Roberts A."/>
            <person name="Saif S."/>
            <person name="Shea T."/>
            <person name="Shenoy N."/>
            <person name="Sisk P."/>
            <person name="Stolte C."/>
            <person name="Sykes S."/>
            <person name="Yandava C."/>
            <person name="Wortman J."/>
            <person name="Nusbaum C."/>
            <person name="Birren B."/>
        </authorList>
    </citation>
    <scope>NUCLEOTIDE SEQUENCE</scope>
    <source>
        <strain evidence="1">ATCC 64411</strain>
    </source>
</reference>
<dbReference type="eggNOG" id="KOG1515">
    <property type="taxonomic scope" value="Eukaryota"/>
</dbReference>
<name>A0A0C4DKK8_MAGP6</name>
<dbReference type="AlphaFoldDB" id="A0A0C4DKK8"/>
<dbReference type="VEuPathDB" id="FungiDB:MAPG_00283"/>
<dbReference type="SUPFAM" id="SSF53474">
    <property type="entry name" value="alpha/beta-Hydrolases"/>
    <property type="match status" value="1"/>
</dbReference>
<dbReference type="Proteomes" id="UP000011715">
    <property type="component" value="Unassembled WGS sequence"/>
</dbReference>
<dbReference type="OMA" id="WHGGGFI"/>
<evidence type="ECO:0000313" key="2">
    <source>
        <dbReference type="EnsemblFungi" id="MAPG_00283T0"/>
    </source>
</evidence>
<dbReference type="STRING" id="644358.A0A0C4DKK8"/>
<dbReference type="EMBL" id="ADBL01000065">
    <property type="status" value="NOT_ANNOTATED_CDS"/>
    <property type="molecule type" value="Genomic_DNA"/>
</dbReference>
<dbReference type="EMBL" id="GL876966">
    <property type="protein sequence ID" value="KLU81189.1"/>
    <property type="molecule type" value="Genomic_DNA"/>
</dbReference>
<dbReference type="InterPro" id="IPR029058">
    <property type="entry name" value="AB_hydrolase_fold"/>
</dbReference>
<accession>A0A0C4DKK8</accession>
<keyword evidence="3" id="KW-1185">Reference proteome</keyword>
<reference evidence="3" key="2">
    <citation type="submission" date="2010-05" db="EMBL/GenBank/DDBJ databases">
        <title>The genome sequence of Magnaporthe poae strain ATCC 64411.</title>
        <authorList>
            <person name="Ma L.-J."/>
            <person name="Dead R."/>
            <person name="Young S."/>
            <person name="Zeng Q."/>
            <person name="Koehrsen M."/>
            <person name="Alvarado L."/>
            <person name="Berlin A."/>
            <person name="Chapman S.B."/>
            <person name="Chen Z."/>
            <person name="Freedman E."/>
            <person name="Gellesch M."/>
            <person name="Goldberg J."/>
            <person name="Griggs A."/>
            <person name="Gujja S."/>
            <person name="Heilman E.R."/>
            <person name="Heiman D."/>
            <person name="Hepburn T."/>
            <person name="Howarth C."/>
            <person name="Jen D."/>
            <person name="Larson L."/>
            <person name="Mehta T."/>
            <person name="Neiman D."/>
            <person name="Pearson M."/>
            <person name="Roberts A."/>
            <person name="Saif S."/>
            <person name="Shea T."/>
            <person name="Shenoy N."/>
            <person name="Sisk P."/>
            <person name="Stolte C."/>
            <person name="Sykes S."/>
            <person name="Walk T."/>
            <person name="White J."/>
            <person name="Yandava C."/>
            <person name="Haas B."/>
            <person name="Nusbaum C."/>
            <person name="Birren B."/>
        </authorList>
    </citation>
    <scope>NUCLEOTIDE SEQUENCE [LARGE SCALE GENOMIC DNA]</scope>
    <source>
        <strain evidence="3">ATCC 64411 / 73-15</strain>
    </source>
</reference>
<sequence>MESYKLNLENQHPNTIKIVDQFNVYRVPYKHVNNHPIYAFFVIPKVLPAGPRPLMEGGAQAALTSVASTAGAIVLDAPNVIVVGESGGGYHTAQVALLGMTSLPIKCLIIQYPALRLAEKMREEFERKEGSSRPFWPEKVPYSVVEEHLAGLEPGHVCARAPFATRMDLLAAMMQAGKFADLEGDNAYLDPWVSLETAGKLPPILLYHSKEDEAVPWEHTDEWATKLKKLQPDVPLHLSFQTGPHVFDVDHTVDAPWLKEPLEFVSKYWPA</sequence>
<dbReference type="EnsemblFungi" id="MAPG_00283T0">
    <property type="protein sequence ID" value="MAPG_00283T0"/>
    <property type="gene ID" value="MAPG_00283"/>
</dbReference>
<reference evidence="1" key="1">
    <citation type="submission" date="2010-05" db="EMBL/GenBank/DDBJ databases">
        <title>The Genome Sequence of Magnaporthe poae strain ATCC 64411.</title>
        <authorList>
            <consortium name="The Broad Institute Genome Sequencing Platform"/>
            <consortium name="Broad Institute Genome Sequencing Center for Infectious Disease"/>
            <person name="Ma L.-J."/>
            <person name="Dead R."/>
            <person name="Young S."/>
            <person name="Zeng Q."/>
            <person name="Koehrsen M."/>
            <person name="Alvarado L."/>
            <person name="Berlin A."/>
            <person name="Chapman S.B."/>
            <person name="Chen Z."/>
            <person name="Freedman E."/>
            <person name="Gellesch M."/>
            <person name="Goldberg J."/>
            <person name="Griggs A."/>
            <person name="Gujja S."/>
            <person name="Heilman E.R."/>
            <person name="Heiman D."/>
            <person name="Hepburn T."/>
            <person name="Howarth C."/>
            <person name="Jen D."/>
            <person name="Larson L."/>
            <person name="Mehta T."/>
            <person name="Neiman D."/>
            <person name="Pearson M."/>
            <person name="Roberts A."/>
            <person name="Saif S."/>
            <person name="Shea T."/>
            <person name="Shenoy N."/>
            <person name="Sisk P."/>
            <person name="Stolte C."/>
            <person name="Sykes S."/>
            <person name="Walk T."/>
            <person name="White J."/>
            <person name="Yandava C."/>
            <person name="Haas B."/>
            <person name="Nusbaum C."/>
            <person name="Birren B."/>
        </authorList>
    </citation>
    <scope>NUCLEOTIDE SEQUENCE</scope>
    <source>
        <strain evidence="1">ATCC 64411</strain>
    </source>
</reference>
<dbReference type="Gene3D" id="3.40.50.1820">
    <property type="entry name" value="alpha/beta hydrolase"/>
    <property type="match status" value="1"/>
</dbReference>